<dbReference type="Gene3D" id="3.90.226.10">
    <property type="entry name" value="2-enoyl-CoA Hydratase, Chain A, domain 1"/>
    <property type="match status" value="1"/>
</dbReference>
<dbReference type="Proteomes" id="UP000005808">
    <property type="component" value="Unassembled WGS sequence"/>
</dbReference>
<feature type="compositionally biased region" description="Basic residues" evidence="1">
    <location>
        <begin position="213"/>
        <end position="226"/>
    </location>
</feature>
<dbReference type="InterPro" id="IPR001753">
    <property type="entry name" value="Enoyl-CoA_hydra/iso"/>
</dbReference>
<accession>H1SCD9</accession>
<sequence>MPSVRYEVRDRVAEILLDSAPVNALNEAMIDDVLAALRRAAQDDSVRAVILGSALPRRFLRRAAARCAAWGAAGPDLWLGRQAVQRAVRRAIQPGQAVHCRREWHRARRRHDARDLLRHDRRRRHGHLRLSGNRRRADARHPLHPPAACDWPSPGLRSAVHRTRVRRRRSHVPRTGQPRGARAGRHARGQGACADPVREIPRRRQDGAPGLHARQRQRLPARRRRGRGELRQCGGDGRREGRHRRVRGKTQAILAGLTVPASTIDINENGANACDS</sequence>
<gene>
    <name evidence="2" type="ORF">OR16_29404</name>
</gene>
<comment type="caution">
    <text evidence="2">The sequence shown here is derived from an EMBL/GenBank/DDBJ whole genome shotgun (WGS) entry which is preliminary data.</text>
</comment>
<feature type="compositionally biased region" description="Basic residues" evidence="1">
    <location>
        <begin position="124"/>
        <end position="134"/>
    </location>
</feature>
<dbReference type="SUPFAM" id="SSF52096">
    <property type="entry name" value="ClpP/crotonase"/>
    <property type="match status" value="1"/>
</dbReference>
<feature type="compositionally biased region" description="Basic residues" evidence="1">
    <location>
        <begin position="159"/>
        <end position="172"/>
    </location>
</feature>
<feature type="region of interest" description="Disordered" evidence="1">
    <location>
        <begin position="124"/>
        <end position="244"/>
    </location>
</feature>
<reference evidence="2 3" key="1">
    <citation type="journal article" date="2012" name="J. Bacteriol.">
        <title>De Novo Genome Project of Cupriavidus basilensis OR16.</title>
        <authorList>
            <person name="Cserhati M."/>
            <person name="Kriszt B."/>
            <person name="Szoboszlay S."/>
            <person name="Toth A."/>
            <person name="Szabo I."/>
            <person name="Tancsics A."/>
            <person name="Nagy I."/>
            <person name="Horvath B."/>
            <person name="Nagy I."/>
            <person name="Kukolya J."/>
        </authorList>
    </citation>
    <scope>NUCLEOTIDE SEQUENCE [LARGE SCALE GENOMIC DNA]</scope>
    <source>
        <strain evidence="2 3">OR16</strain>
    </source>
</reference>
<dbReference type="InterPro" id="IPR029045">
    <property type="entry name" value="ClpP/crotonase-like_dom_sf"/>
</dbReference>
<proteinExistence type="predicted"/>
<evidence type="ECO:0000256" key="1">
    <source>
        <dbReference type="SAM" id="MobiDB-lite"/>
    </source>
</evidence>
<dbReference type="Pfam" id="PF00378">
    <property type="entry name" value="ECH_1"/>
    <property type="match status" value="1"/>
</dbReference>
<dbReference type="GO" id="GO:0003824">
    <property type="term" value="F:catalytic activity"/>
    <property type="evidence" value="ECO:0007669"/>
    <property type="project" value="UniProtKB-ARBA"/>
</dbReference>
<name>H1SCD9_9BURK</name>
<evidence type="ECO:0000313" key="2">
    <source>
        <dbReference type="EMBL" id="EHP39764.1"/>
    </source>
</evidence>
<protein>
    <submittedName>
        <fullName evidence="2">Enoyl-CoA hydratase</fullName>
    </submittedName>
</protein>
<organism evidence="2 3">
    <name type="scientific">Cupriavidus basilensis OR16</name>
    <dbReference type="NCBI Taxonomy" id="1127483"/>
    <lineage>
        <taxon>Bacteria</taxon>
        <taxon>Pseudomonadati</taxon>
        <taxon>Pseudomonadota</taxon>
        <taxon>Betaproteobacteria</taxon>
        <taxon>Burkholderiales</taxon>
        <taxon>Burkholderiaceae</taxon>
        <taxon>Cupriavidus</taxon>
    </lineage>
</organism>
<feature type="compositionally biased region" description="Basic and acidic residues" evidence="1">
    <location>
        <begin position="196"/>
        <end position="206"/>
    </location>
</feature>
<dbReference type="AlphaFoldDB" id="H1SCD9"/>
<evidence type="ECO:0000313" key="3">
    <source>
        <dbReference type="Proteomes" id="UP000005808"/>
    </source>
</evidence>
<dbReference type="EMBL" id="AHJE01000082">
    <property type="protein sequence ID" value="EHP39764.1"/>
    <property type="molecule type" value="Genomic_DNA"/>
</dbReference>